<dbReference type="SUPFAM" id="SSF56112">
    <property type="entry name" value="Protein kinase-like (PK-like)"/>
    <property type="match status" value="1"/>
</dbReference>
<dbReference type="OrthoDB" id="541276at2759"/>
<dbReference type="PANTHER" id="PTHR24348:SF22">
    <property type="entry name" value="NON-SPECIFIC SERINE_THREONINE PROTEIN KINASE"/>
    <property type="match status" value="1"/>
</dbReference>
<dbReference type="PROSITE" id="PS00108">
    <property type="entry name" value="PROTEIN_KINASE_ST"/>
    <property type="match status" value="1"/>
</dbReference>
<evidence type="ECO:0000256" key="7">
    <source>
        <dbReference type="RuleBase" id="RU000304"/>
    </source>
</evidence>
<dbReference type="PANTHER" id="PTHR24348">
    <property type="entry name" value="SERINE/THREONINE-PROTEIN KINASE UNC-51-RELATED"/>
    <property type="match status" value="1"/>
</dbReference>
<gene>
    <name evidence="10" type="ORF">D9756_000479</name>
</gene>
<keyword evidence="11" id="KW-1185">Reference proteome</keyword>
<sequence>MPRRAATGGMPDFTGQTIDGERYYLDKLLGSGAYGKVYRAMDLKSPVECRAFYAIKCMPIYVPGTTKAHFQTRELFNHPKVRDHPNIVRYERHFQEEDWVYVVMELVRGGDLFAAITERHVFRNNDSLVKNVYLQIIDAVQYCHKKGIYHRDIKPENILYSEDTRRIKLADFGLSTTHAASAEYGCGSCYYMSPECIAEQKPRLKYSSKQTDVWSMGVILVNMISGRNPWRYATTDDQCFQAYLNDNDFLGNVLPISAEANAIIKRIFTIDPLRRITLEQLEEEIIQVHTFFRSQQQLKPLSKPLQAQRPAESSDSGWQTESEPVPTKPTRVVIETDGVALSSPILRPPATPEKQNNRSTKLEPSVPGPEDKPSTGGTSSAADSSKSSLAVKTPSVHAVIPVAIVRPSGAPDDDVEEALALPGSLLDKVLRSPAGKPKSITIKNGRNILRAAVQRIKDFSAPTSTSTGSGAT</sequence>
<accession>A0A8H5GFM8</accession>
<evidence type="ECO:0000259" key="9">
    <source>
        <dbReference type="PROSITE" id="PS50011"/>
    </source>
</evidence>
<dbReference type="InterPro" id="IPR008271">
    <property type="entry name" value="Ser/Thr_kinase_AS"/>
</dbReference>
<feature type="compositionally biased region" description="Low complexity" evidence="8">
    <location>
        <begin position="374"/>
        <end position="388"/>
    </location>
</feature>
<evidence type="ECO:0000313" key="10">
    <source>
        <dbReference type="EMBL" id="KAF5363929.1"/>
    </source>
</evidence>
<dbReference type="GO" id="GO:0005524">
    <property type="term" value="F:ATP binding"/>
    <property type="evidence" value="ECO:0007669"/>
    <property type="project" value="UniProtKB-UniRule"/>
</dbReference>
<dbReference type="SMART" id="SM00220">
    <property type="entry name" value="S_TKc"/>
    <property type="match status" value="1"/>
</dbReference>
<dbReference type="GO" id="GO:0000407">
    <property type="term" value="C:phagophore assembly site"/>
    <property type="evidence" value="ECO:0007669"/>
    <property type="project" value="TreeGrafter"/>
</dbReference>
<dbReference type="GO" id="GO:0005776">
    <property type="term" value="C:autophagosome"/>
    <property type="evidence" value="ECO:0007669"/>
    <property type="project" value="TreeGrafter"/>
</dbReference>
<feature type="region of interest" description="Disordered" evidence="8">
    <location>
        <begin position="299"/>
        <end position="393"/>
    </location>
</feature>
<dbReference type="EMBL" id="JAACJO010000001">
    <property type="protein sequence ID" value="KAF5363929.1"/>
    <property type="molecule type" value="Genomic_DNA"/>
</dbReference>
<evidence type="ECO:0000256" key="8">
    <source>
        <dbReference type="SAM" id="MobiDB-lite"/>
    </source>
</evidence>
<organism evidence="10 11">
    <name type="scientific">Leucocoprinus leucothites</name>
    <dbReference type="NCBI Taxonomy" id="201217"/>
    <lineage>
        <taxon>Eukaryota</taxon>
        <taxon>Fungi</taxon>
        <taxon>Dikarya</taxon>
        <taxon>Basidiomycota</taxon>
        <taxon>Agaricomycotina</taxon>
        <taxon>Agaricomycetes</taxon>
        <taxon>Agaricomycetidae</taxon>
        <taxon>Agaricales</taxon>
        <taxon>Agaricineae</taxon>
        <taxon>Agaricaceae</taxon>
        <taxon>Leucocoprinus</taxon>
    </lineage>
</organism>
<dbReference type="InterPro" id="IPR017441">
    <property type="entry name" value="Protein_kinase_ATP_BS"/>
</dbReference>
<comment type="caution">
    <text evidence="10">The sequence shown here is derived from an EMBL/GenBank/DDBJ whole genome shotgun (WGS) entry which is preliminary data.</text>
</comment>
<evidence type="ECO:0000256" key="2">
    <source>
        <dbReference type="ARBA" id="ARBA00022679"/>
    </source>
</evidence>
<dbReference type="GO" id="GO:0000045">
    <property type="term" value="P:autophagosome assembly"/>
    <property type="evidence" value="ECO:0007669"/>
    <property type="project" value="TreeGrafter"/>
</dbReference>
<feature type="compositionally biased region" description="Polar residues" evidence="8">
    <location>
        <begin position="311"/>
        <end position="322"/>
    </location>
</feature>
<evidence type="ECO:0000256" key="6">
    <source>
        <dbReference type="PROSITE-ProRule" id="PRU10141"/>
    </source>
</evidence>
<dbReference type="InterPro" id="IPR000719">
    <property type="entry name" value="Prot_kinase_dom"/>
</dbReference>
<dbReference type="GO" id="GO:0010506">
    <property type="term" value="P:regulation of autophagy"/>
    <property type="evidence" value="ECO:0007669"/>
    <property type="project" value="InterPro"/>
</dbReference>
<protein>
    <recommendedName>
        <fullName evidence="1">non-specific serine/threonine protein kinase</fullName>
        <ecNumber evidence="1">2.7.11.1</ecNumber>
    </recommendedName>
</protein>
<dbReference type="GO" id="GO:0004674">
    <property type="term" value="F:protein serine/threonine kinase activity"/>
    <property type="evidence" value="ECO:0007669"/>
    <property type="project" value="UniProtKB-KW"/>
</dbReference>
<feature type="binding site" evidence="6">
    <location>
        <position position="56"/>
    </location>
    <ligand>
        <name>ATP</name>
        <dbReference type="ChEBI" id="CHEBI:30616"/>
    </ligand>
</feature>
<comment type="similarity">
    <text evidence="7">Belongs to the protein kinase superfamily.</text>
</comment>
<evidence type="ECO:0000313" key="11">
    <source>
        <dbReference type="Proteomes" id="UP000559027"/>
    </source>
</evidence>
<dbReference type="Proteomes" id="UP000559027">
    <property type="component" value="Unassembled WGS sequence"/>
</dbReference>
<feature type="domain" description="Protein kinase" evidence="9">
    <location>
        <begin position="23"/>
        <end position="292"/>
    </location>
</feature>
<evidence type="ECO:0000256" key="1">
    <source>
        <dbReference type="ARBA" id="ARBA00012513"/>
    </source>
</evidence>
<dbReference type="Pfam" id="PF00069">
    <property type="entry name" value="Pkinase"/>
    <property type="match status" value="1"/>
</dbReference>
<evidence type="ECO:0000256" key="5">
    <source>
        <dbReference type="ARBA" id="ARBA00022840"/>
    </source>
</evidence>
<dbReference type="EC" id="2.7.11.1" evidence="1"/>
<reference evidence="10 11" key="1">
    <citation type="journal article" date="2020" name="ISME J.">
        <title>Uncovering the hidden diversity of litter-decomposition mechanisms in mushroom-forming fungi.</title>
        <authorList>
            <person name="Floudas D."/>
            <person name="Bentzer J."/>
            <person name="Ahren D."/>
            <person name="Johansson T."/>
            <person name="Persson P."/>
            <person name="Tunlid A."/>
        </authorList>
    </citation>
    <scope>NUCLEOTIDE SEQUENCE [LARGE SCALE GENOMIC DNA]</scope>
    <source>
        <strain evidence="10 11">CBS 146.42</strain>
    </source>
</reference>
<keyword evidence="4" id="KW-0418">Kinase</keyword>
<dbReference type="PROSITE" id="PS50011">
    <property type="entry name" value="PROTEIN_KINASE_DOM"/>
    <property type="match status" value="1"/>
</dbReference>
<dbReference type="InterPro" id="IPR045269">
    <property type="entry name" value="Atg1-like"/>
</dbReference>
<proteinExistence type="inferred from homology"/>
<dbReference type="GO" id="GO:0016020">
    <property type="term" value="C:membrane"/>
    <property type="evidence" value="ECO:0007669"/>
    <property type="project" value="TreeGrafter"/>
</dbReference>
<dbReference type="InterPro" id="IPR011009">
    <property type="entry name" value="Kinase-like_dom_sf"/>
</dbReference>
<keyword evidence="7" id="KW-0723">Serine/threonine-protein kinase</keyword>
<evidence type="ECO:0000256" key="3">
    <source>
        <dbReference type="ARBA" id="ARBA00022741"/>
    </source>
</evidence>
<evidence type="ECO:0000256" key="4">
    <source>
        <dbReference type="ARBA" id="ARBA00022777"/>
    </source>
</evidence>
<name>A0A8H5GFM8_9AGAR</name>
<dbReference type="GO" id="GO:0005829">
    <property type="term" value="C:cytosol"/>
    <property type="evidence" value="ECO:0007669"/>
    <property type="project" value="TreeGrafter"/>
</dbReference>
<keyword evidence="3 6" id="KW-0547">Nucleotide-binding</keyword>
<dbReference type="PROSITE" id="PS00107">
    <property type="entry name" value="PROTEIN_KINASE_ATP"/>
    <property type="match status" value="1"/>
</dbReference>
<dbReference type="AlphaFoldDB" id="A0A8H5GFM8"/>
<keyword evidence="5 6" id="KW-0067">ATP-binding</keyword>
<dbReference type="Gene3D" id="1.10.510.10">
    <property type="entry name" value="Transferase(Phosphotransferase) domain 1"/>
    <property type="match status" value="1"/>
</dbReference>
<keyword evidence="2" id="KW-0808">Transferase</keyword>